<dbReference type="Proteomes" id="UP000321822">
    <property type="component" value="Unassembled WGS sequence"/>
</dbReference>
<dbReference type="EMBL" id="VOLT01000010">
    <property type="protein sequence ID" value="TWX65534.1"/>
    <property type="molecule type" value="Genomic_DNA"/>
</dbReference>
<feature type="compositionally biased region" description="Basic and acidic residues" evidence="1">
    <location>
        <begin position="13"/>
        <end position="23"/>
    </location>
</feature>
<dbReference type="Pfam" id="PF20346">
    <property type="entry name" value="DUF6641"/>
    <property type="match status" value="1"/>
</dbReference>
<dbReference type="OrthoDB" id="6167888at2"/>
<sequence length="145" mass="16546">MTKSLLSKLKLSTRPEKTSENPTLKKREKLLTKLNQQLAMAQSHVAGETHTVFKEKWQKNAETGVQEKIQIPKKVSLWFYLRNNQYFFEVRYGNKPLELSKGNHAIEVGEKENLVSTITTVIEAVVAGELDPLLDKVTSHLSKKK</sequence>
<protein>
    <submittedName>
        <fullName evidence="2">Uncharacterized protein</fullName>
    </submittedName>
</protein>
<evidence type="ECO:0000256" key="1">
    <source>
        <dbReference type="SAM" id="MobiDB-lite"/>
    </source>
</evidence>
<organism evidence="2 3">
    <name type="scientific">Colwellia demingiae</name>
    <dbReference type="NCBI Taxonomy" id="89401"/>
    <lineage>
        <taxon>Bacteria</taxon>
        <taxon>Pseudomonadati</taxon>
        <taxon>Pseudomonadota</taxon>
        <taxon>Gammaproteobacteria</taxon>
        <taxon>Alteromonadales</taxon>
        <taxon>Colwelliaceae</taxon>
        <taxon>Colwellia</taxon>
    </lineage>
</organism>
<dbReference type="InterPro" id="IPR046581">
    <property type="entry name" value="DUF6641"/>
</dbReference>
<evidence type="ECO:0000313" key="2">
    <source>
        <dbReference type="EMBL" id="TWX65534.1"/>
    </source>
</evidence>
<name>A0A5C6Q914_9GAMM</name>
<comment type="caution">
    <text evidence="2">The sequence shown here is derived from an EMBL/GenBank/DDBJ whole genome shotgun (WGS) entry which is preliminary data.</text>
</comment>
<dbReference type="RefSeq" id="WP_146790148.1">
    <property type="nucleotide sequence ID" value="NZ_VOLT01000010.1"/>
</dbReference>
<feature type="compositionally biased region" description="Low complexity" evidence="1">
    <location>
        <begin position="1"/>
        <end position="12"/>
    </location>
</feature>
<feature type="region of interest" description="Disordered" evidence="1">
    <location>
        <begin position="1"/>
        <end position="23"/>
    </location>
</feature>
<keyword evidence="3" id="KW-1185">Reference proteome</keyword>
<accession>A0A5C6Q914</accession>
<dbReference type="AlphaFoldDB" id="A0A5C6Q914"/>
<evidence type="ECO:0000313" key="3">
    <source>
        <dbReference type="Proteomes" id="UP000321822"/>
    </source>
</evidence>
<proteinExistence type="predicted"/>
<gene>
    <name evidence="2" type="ORF">ESZ36_17160</name>
</gene>
<reference evidence="2 3" key="1">
    <citation type="submission" date="2019-07" db="EMBL/GenBank/DDBJ databases">
        <title>Genomes of sea-ice associated Colwellia species.</title>
        <authorList>
            <person name="Bowman J.P."/>
        </authorList>
    </citation>
    <scope>NUCLEOTIDE SEQUENCE [LARGE SCALE GENOMIC DNA]</scope>
    <source>
        <strain evidence="2 3">ACAM 459</strain>
    </source>
</reference>